<gene>
    <name evidence="1" type="ORF">C7452_0028</name>
</gene>
<dbReference type="InterPro" id="IPR003787">
    <property type="entry name" value="Sulphur_relay_DsrE/F-like"/>
</dbReference>
<dbReference type="Pfam" id="PF02635">
    <property type="entry name" value="DsrE"/>
    <property type="match status" value="1"/>
</dbReference>
<name>A0A371NC41_9EURY</name>
<keyword evidence="2" id="KW-1185">Reference proteome</keyword>
<dbReference type="InterPro" id="IPR027396">
    <property type="entry name" value="DsrEFH-like"/>
</dbReference>
<dbReference type="Gene3D" id="3.40.1260.10">
    <property type="entry name" value="DsrEFH-like"/>
    <property type="match status" value="1"/>
</dbReference>
<dbReference type="PANTHER" id="PTHR34874">
    <property type="entry name" value="PROTEIN YCHN"/>
    <property type="match status" value="1"/>
</dbReference>
<accession>A0A371NC41</accession>
<protein>
    <submittedName>
        <fullName evidence="1">tRNA 2-thiouridine synthesizing protein D</fullName>
    </submittedName>
</protein>
<dbReference type="RefSeq" id="WP_115891905.1">
    <property type="nucleotide sequence ID" value="NZ_QREL01000001.1"/>
</dbReference>
<sequence length="121" mass="13786">MEKKILTIVVTEGPYRYQYADIAFEIAESAIKNGYDVRIFLYMDGTHIPKRNQAPQSFPNSAERLRSLVKKGVKVTSCIRCSTARGYTCSERPYIMGVEIKSVYDLGEWIKDSHRVITLGC</sequence>
<dbReference type="AlphaFoldDB" id="A0A371NC41"/>
<evidence type="ECO:0000313" key="2">
    <source>
        <dbReference type="Proteomes" id="UP000256864"/>
    </source>
</evidence>
<dbReference type="GO" id="GO:0005829">
    <property type="term" value="C:cytosol"/>
    <property type="evidence" value="ECO:0007669"/>
    <property type="project" value="TreeGrafter"/>
</dbReference>
<reference evidence="1 2" key="1">
    <citation type="submission" date="2018-07" db="EMBL/GenBank/DDBJ databases">
        <title>Genomic Encyclopedia of Type Strains, Phase IV (KMG-IV): sequencing the most valuable type-strain genomes for metagenomic binning, comparative biology and taxonomic classification.</title>
        <authorList>
            <person name="Goeker M."/>
        </authorList>
    </citation>
    <scope>NUCLEOTIDE SEQUENCE [LARGE SCALE GENOMIC DNA]</scope>
    <source>
        <strain evidence="1 2">DSM 7466</strain>
    </source>
</reference>
<dbReference type="Proteomes" id="UP000256864">
    <property type="component" value="Unassembled WGS sequence"/>
</dbReference>
<dbReference type="PANTHER" id="PTHR34874:SF1">
    <property type="entry name" value="PROTEIN YCHN"/>
    <property type="match status" value="1"/>
</dbReference>
<dbReference type="SUPFAM" id="SSF75169">
    <property type="entry name" value="DsrEFH-like"/>
    <property type="match status" value="1"/>
</dbReference>
<comment type="caution">
    <text evidence="1">The sequence shown here is derived from an EMBL/GenBank/DDBJ whole genome shotgun (WGS) entry which is preliminary data.</text>
</comment>
<dbReference type="EMBL" id="QREL01000001">
    <property type="protein sequence ID" value="REE28042.1"/>
    <property type="molecule type" value="Genomic_DNA"/>
</dbReference>
<proteinExistence type="predicted"/>
<evidence type="ECO:0000313" key="1">
    <source>
        <dbReference type="EMBL" id="REE28042.1"/>
    </source>
</evidence>
<organism evidence="1 2">
    <name type="scientific">Methanothermobacter defluvii</name>
    <dbReference type="NCBI Taxonomy" id="49339"/>
    <lineage>
        <taxon>Archaea</taxon>
        <taxon>Methanobacteriati</taxon>
        <taxon>Methanobacteriota</taxon>
        <taxon>Methanomada group</taxon>
        <taxon>Methanobacteria</taxon>
        <taxon>Methanobacteriales</taxon>
        <taxon>Methanobacteriaceae</taxon>
        <taxon>Methanothermobacter</taxon>
    </lineage>
</organism>